<evidence type="ECO:0000256" key="2">
    <source>
        <dbReference type="ARBA" id="ARBA00010248"/>
    </source>
</evidence>
<proteinExistence type="inferred from homology"/>
<evidence type="ECO:0000259" key="13">
    <source>
        <dbReference type="Pfam" id="PF01103"/>
    </source>
</evidence>
<dbReference type="KEGG" id="lem:LEN_0352"/>
<dbReference type="InterPro" id="IPR000184">
    <property type="entry name" value="Bac_surfAg_D15"/>
</dbReference>
<dbReference type="Gene3D" id="2.40.160.50">
    <property type="entry name" value="membrane protein fhac: a member of the omp85/tpsb transporter family"/>
    <property type="match status" value="1"/>
</dbReference>
<dbReference type="InterPro" id="IPR039910">
    <property type="entry name" value="D15-like"/>
</dbReference>
<dbReference type="GO" id="GO:0097347">
    <property type="term" value="C:TAM protein secretion complex"/>
    <property type="evidence" value="ECO:0007669"/>
    <property type="project" value="TreeGrafter"/>
</dbReference>
<feature type="compositionally biased region" description="Low complexity" evidence="11">
    <location>
        <begin position="117"/>
        <end position="134"/>
    </location>
</feature>
<gene>
    <name evidence="16" type="ORF">LEN_0352</name>
</gene>
<dbReference type="GO" id="GO:0009279">
    <property type="term" value="C:cell outer membrane"/>
    <property type="evidence" value="ECO:0007669"/>
    <property type="project" value="UniProtKB-SubCell"/>
</dbReference>
<evidence type="ECO:0000256" key="10">
    <source>
        <dbReference type="ARBA" id="ARBA00093548"/>
    </source>
</evidence>
<comment type="similarity">
    <text evidence="2">Belongs to the TamA family.</text>
</comment>
<keyword evidence="7" id="KW-0472">Membrane</keyword>
<dbReference type="InterPro" id="IPR010827">
    <property type="entry name" value="BamA/TamA_POTRA"/>
</dbReference>
<feature type="compositionally biased region" description="Low complexity" evidence="11">
    <location>
        <begin position="99"/>
        <end position="109"/>
    </location>
</feature>
<dbReference type="Pfam" id="PF17243">
    <property type="entry name" value="POTRA_TamA_1"/>
    <property type="match status" value="1"/>
</dbReference>
<comment type="subcellular location">
    <subcellularLocation>
        <location evidence="1">Cell outer membrane</location>
    </subcellularLocation>
</comment>
<evidence type="ECO:0000256" key="3">
    <source>
        <dbReference type="ARBA" id="ARBA00015419"/>
    </source>
</evidence>
<accession>A0AAU9AED0</accession>
<evidence type="ECO:0000313" key="16">
    <source>
        <dbReference type="EMBL" id="BAV95839.1"/>
    </source>
</evidence>
<organism evidence="16 17">
    <name type="scientific">Lysobacter enzymogenes</name>
    <dbReference type="NCBI Taxonomy" id="69"/>
    <lineage>
        <taxon>Bacteria</taxon>
        <taxon>Pseudomonadati</taxon>
        <taxon>Pseudomonadota</taxon>
        <taxon>Gammaproteobacteria</taxon>
        <taxon>Lysobacterales</taxon>
        <taxon>Lysobacteraceae</taxon>
        <taxon>Lysobacter</taxon>
    </lineage>
</organism>
<feature type="chain" id="PRO_5043851885" description="Translocation and assembly module subunit TamA" evidence="12">
    <location>
        <begin position="24"/>
        <end position="638"/>
    </location>
</feature>
<evidence type="ECO:0000259" key="15">
    <source>
        <dbReference type="Pfam" id="PF17243"/>
    </source>
</evidence>
<evidence type="ECO:0000313" key="17">
    <source>
        <dbReference type="Proteomes" id="UP000218824"/>
    </source>
</evidence>
<feature type="region of interest" description="Disordered" evidence="11">
    <location>
        <begin position="95"/>
        <end position="134"/>
    </location>
</feature>
<dbReference type="Proteomes" id="UP000218824">
    <property type="component" value="Chromosome"/>
</dbReference>
<evidence type="ECO:0000256" key="11">
    <source>
        <dbReference type="SAM" id="MobiDB-lite"/>
    </source>
</evidence>
<evidence type="ECO:0000256" key="1">
    <source>
        <dbReference type="ARBA" id="ARBA00004442"/>
    </source>
</evidence>
<feature type="domain" description="TamA POTRA" evidence="15">
    <location>
        <begin position="28"/>
        <end position="89"/>
    </location>
</feature>
<evidence type="ECO:0000256" key="12">
    <source>
        <dbReference type="SAM" id="SignalP"/>
    </source>
</evidence>
<evidence type="ECO:0000256" key="6">
    <source>
        <dbReference type="ARBA" id="ARBA00022729"/>
    </source>
</evidence>
<evidence type="ECO:0000256" key="8">
    <source>
        <dbReference type="ARBA" id="ARBA00023237"/>
    </source>
</evidence>
<evidence type="ECO:0000256" key="9">
    <source>
        <dbReference type="ARBA" id="ARBA00033063"/>
    </source>
</evidence>
<feature type="domain" description="POTRA" evidence="14">
    <location>
        <begin position="154"/>
        <end position="224"/>
    </location>
</feature>
<evidence type="ECO:0000256" key="5">
    <source>
        <dbReference type="ARBA" id="ARBA00022692"/>
    </source>
</evidence>
<feature type="domain" description="Bacterial surface antigen (D15)" evidence="13">
    <location>
        <begin position="342"/>
        <end position="635"/>
    </location>
</feature>
<evidence type="ECO:0000256" key="7">
    <source>
        <dbReference type="ARBA" id="ARBA00023136"/>
    </source>
</evidence>
<dbReference type="PANTHER" id="PTHR12815">
    <property type="entry name" value="SORTING AND ASSEMBLY MACHINERY SAMM50 PROTEIN FAMILY MEMBER"/>
    <property type="match status" value="1"/>
</dbReference>
<dbReference type="InterPro" id="IPR035243">
    <property type="entry name" value="TamA_POTRA_Dom_1"/>
</dbReference>
<keyword evidence="6 12" id="KW-0732">Signal</keyword>
<dbReference type="PANTHER" id="PTHR12815:SF47">
    <property type="entry name" value="TRANSLOCATION AND ASSEMBLY MODULE SUBUNIT TAMA"/>
    <property type="match status" value="1"/>
</dbReference>
<comment type="subunit">
    <text evidence="10">Interacts with TamB to form the translocation and assembly module (TAM).</text>
</comment>
<evidence type="ECO:0000256" key="4">
    <source>
        <dbReference type="ARBA" id="ARBA00022452"/>
    </source>
</evidence>
<evidence type="ECO:0000259" key="14">
    <source>
        <dbReference type="Pfam" id="PF07244"/>
    </source>
</evidence>
<dbReference type="Gene3D" id="3.10.20.310">
    <property type="entry name" value="membrane protein fhac"/>
    <property type="match status" value="3"/>
</dbReference>
<feature type="signal peptide" evidence="12">
    <location>
        <begin position="1"/>
        <end position="23"/>
    </location>
</feature>
<dbReference type="EMBL" id="AP014940">
    <property type="protein sequence ID" value="BAV95839.1"/>
    <property type="molecule type" value="Genomic_DNA"/>
</dbReference>
<dbReference type="GO" id="GO:0009306">
    <property type="term" value="P:protein secretion"/>
    <property type="evidence" value="ECO:0007669"/>
    <property type="project" value="TreeGrafter"/>
</dbReference>
<keyword evidence="8" id="KW-0998">Cell outer membrane</keyword>
<dbReference type="Pfam" id="PF01103">
    <property type="entry name" value="Omp85"/>
    <property type="match status" value="1"/>
</dbReference>
<sequence>MPLIPRLFLAGALSLGAAGAAQAAKVDKVEIHGLDEAMTHNVRVSLSLVDSIGKEVSGRRLGYLLREAENETREALEPFGYYAPTITVVDSRGDRVTSPAAGADAPNAPGERDDAAGDASAADPAAAAPARAASPPISVTISVDKGEPVKVRRSDIAVVGAGSDDRYLKQDLAAFRPGPDQVFDHAAYEASKTKISRRLAERGYFDADFSSRRVEVTRAQHAADIDLVWTSGQRYDMGPIAFEQTPKRIIRDSLLQKLVYWEQGSYYHQGKLDRFRESLARLDYFSTIDIEPLPDQAVDGQVPVKVNLTPAKRSIYTAGVSYGTDSGAGVRLGVERRYVNDRGHKALAQVDFAQRRKTATLQYRIPAFAWLDGWYTFSLQGSDEQTDYIDSRRIELVASRSGKINQHWTATASLHGLSERWAYYDENDNDPDTPKFYRTATFFYPSLRAEYVDVDDKLYPRSGISATGMLRGGLESLGSDANFIQAHVTGRWFKGLGERSRLIARGEVGHTFTNSLTDMPPSLRFYAGGDRSIRGYEWREVGPRIPPAEGRKAYALGAKNVITSSVEYEQYFNDSWGGAVFVDSGSAFDAPGDLKMRTGVGVGVRWRSPVGPLRVDIARGLDNPDSGFQIYLNIGADL</sequence>
<dbReference type="Pfam" id="PF07244">
    <property type="entry name" value="POTRA"/>
    <property type="match status" value="1"/>
</dbReference>
<protein>
    <recommendedName>
        <fullName evidence="3">Translocation and assembly module subunit TamA</fullName>
    </recommendedName>
    <alternativeName>
        <fullName evidence="9">Autotransporter assembly factor TamA</fullName>
    </alternativeName>
</protein>
<keyword evidence="4" id="KW-1134">Transmembrane beta strand</keyword>
<dbReference type="AlphaFoldDB" id="A0AAU9AED0"/>
<name>A0AAU9AED0_LYSEN</name>
<reference evidence="16 17" key="1">
    <citation type="journal article" date="2017" name="DNA Res.">
        <title>Complete genome sequence and expression profile of the commercial lytic enzyme producer Lysobacter enzymogenes M497-1.</title>
        <authorList>
            <person name="Takami H."/>
            <person name="Toyoda A."/>
            <person name="Uchiyama I."/>
            <person name="Itoh T."/>
            <person name="Takaki Y."/>
            <person name="Arai W."/>
            <person name="Nishi S."/>
            <person name="Kawai M."/>
            <person name="Shinya K."/>
            <person name="Ikeda H."/>
        </authorList>
    </citation>
    <scope>NUCLEOTIDE SEQUENCE [LARGE SCALE GENOMIC DNA]</scope>
    <source>
        <strain evidence="16 17">M497-1</strain>
    </source>
</reference>
<keyword evidence="5" id="KW-0812">Transmembrane</keyword>